<sequence length="637" mass="69511">MLPDLLSIASSGTGIFAAGRPGFSLRAADARVTVRSLGGLFIEPWPEIDARRKARVLAPDLRRSGKQVEGREGAIPFFDRADYTFGLTGEDGPVKADLLHRGYLRVLSEAAEETGSQRLRQALEALSDARAVSLAVAEAKSRFDLGQRSVVAVYDDEGPLFDDTDFTIFWQDRVSLEIVDAKASRQQCSVCGTADQPVVSKFPSEVVLTGQKCQITSFNAASFQSYGKEQTRQASICVRCASALPAAMQAMLQPGSGYSRVVYRHTPKSGASDPMKSLTAIFWVEPPPASALDGLDWEAAFADFDMEGTLSASIGLVETQDLQEGERTATPEPEQILSLLQGIADGADPRRAKAIDAAAFHVVLLAPNTGRLIVREHLRRNITPMLQSAGRFLRAARGFRFDEKDRVLVRRPLGVASLGRLLHQRGTESPTLVRSLLRTAMTEETPPVALRQIAVSRLVGMLVKGQRDDAVQDAATAALLLHLSYTNSRYRTMAESNEITEDQVDHMTSAAFHSGRLLAVMDAIQRTTDPKIPKTSAEKIVATAAAFPARAMVPLQKRTIAVYVPKVADKYPGLARLYGAALDATVRRAVECGGIPDHLDASQQSEFLAGFSLQRELMRREQEARRLRRENPTNDAK</sequence>
<organism evidence="1 2">
    <name type="scientific">Azospirillum oryzae</name>
    <dbReference type="NCBI Taxonomy" id="286727"/>
    <lineage>
        <taxon>Bacteria</taxon>
        <taxon>Pseudomonadati</taxon>
        <taxon>Pseudomonadota</taxon>
        <taxon>Alphaproteobacteria</taxon>
        <taxon>Rhodospirillales</taxon>
        <taxon>Azospirillaceae</taxon>
        <taxon>Azospirillum</taxon>
    </lineage>
</organism>
<dbReference type="EMBL" id="CP054619">
    <property type="protein sequence ID" value="QKS51783.1"/>
    <property type="molecule type" value="Genomic_DNA"/>
</dbReference>
<dbReference type="AlphaFoldDB" id="A0A6N1AJV7"/>
<dbReference type="KEGG" id="aoz:HUE56_15135"/>
<dbReference type="RefSeq" id="WP_149198366.1">
    <property type="nucleotide sequence ID" value="NZ_BSOV01000044.1"/>
</dbReference>
<gene>
    <name evidence="1" type="ORF">HUE56_15135</name>
</gene>
<keyword evidence="2" id="KW-1185">Reference proteome</keyword>
<name>A0A6N1AJV7_9PROT</name>
<dbReference type="Proteomes" id="UP000509702">
    <property type="component" value="Chromosome"/>
</dbReference>
<accession>A0A6N1AJV7</accession>
<proteinExistence type="predicted"/>
<protein>
    <submittedName>
        <fullName evidence="1">Type I-C CRISPR-associated protein Cas8c/Csd1</fullName>
    </submittedName>
</protein>
<evidence type="ECO:0000313" key="2">
    <source>
        <dbReference type="Proteomes" id="UP000509702"/>
    </source>
</evidence>
<reference evidence="1 2" key="1">
    <citation type="submission" date="2020-06" db="EMBL/GenBank/DDBJ databases">
        <title>Complete genome of Azosprillum oryzae KACC14407.</title>
        <authorList>
            <person name="Kim M."/>
            <person name="Park Y.-J."/>
            <person name="Shin J.-H."/>
        </authorList>
    </citation>
    <scope>NUCLEOTIDE SEQUENCE [LARGE SCALE GENOMIC DNA]</scope>
    <source>
        <strain evidence="1 2">KACC 14407</strain>
    </source>
</reference>
<dbReference type="InterPro" id="IPR010144">
    <property type="entry name" value="CRISPR-assoc_prot_Csd1-typ"/>
</dbReference>
<dbReference type="OrthoDB" id="9778918at2"/>
<dbReference type="Pfam" id="PF09709">
    <property type="entry name" value="Cas_Csd1"/>
    <property type="match status" value="1"/>
</dbReference>
<evidence type="ECO:0000313" key="1">
    <source>
        <dbReference type="EMBL" id="QKS51783.1"/>
    </source>
</evidence>